<evidence type="ECO:0000259" key="14">
    <source>
        <dbReference type="PROSITE" id="PS50975"/>
    </source>
</evidence>
<comment type="cofactor">
    <cofactor evidence="11 13">
        <name>Mg(2+)</name>
        <dbReference type="ChEBI" id="CHEBI:18420"/>
    </cofactor>
    <text evidence="11 13">Binds 2 magnesium ions per subunit.</text>
</comment>
<evidence type="ECO:0000256" key="7">
    <source>
        <dbReference type="ARBA" id="ARBA00022741"/>
    </source>
</evidence>
<evidence type="ECO:0000256" key="4">
    <source>
        <dbReference type="ARBA" id="ARBA00011245"/>
    </source>
</evidence>
<dbReference type="PANTHER" id="PTHR14217">
    <property type="entry name" value="INOSITOL-TETRAKISPHOSPHATE 1-KINASE"/>
    <property type="match status" value="1"/>
</dbReference>
<dbReference type="Pfam" id="PF17927">
    <property type="entry name" value="Ins134_P3_kin_N"/>
    <property type="match status" value="1"/>
</dbReference>
<evidence type="ECO:0000256" key="10">
    <source>
        <dbReference type="ARBA" id="ARBA00022842"/>
    </source>
</evidence>
<feature type="binding site" evidence="13">
    <location>
        <position position="315"/>
    </location>
    <ligand>
        <name>Mg(2+)</name>
        <dbReference type="ChEBI" id="CHEBI:18420"/>
        <label>1</label>
    </ligand>
</feature>
<dbReference type="GO" id="GO:0032957">
    <property type="term" value="P:inositol trisphosphate metabolic process"/>
    <property type="evidence" value="ECO:0007669"/>
    <property type="project" value="InterPro"/>
</dbReference>
<evidence type="ECO:0000256" key="8">
    <source>
        <dbReference type="ARBA" id="ARBA00022777"/>
    </source>
</evidence>
<evidence type="ECO:0000256" key="6">
    <source>
        <dbReference type="ARBA" id="ARBA00022723"/>
    </source>
</evidence>
<evidence type="ECO:0000256" key="12">
    <source>
        <dbReference type="PIRSR" id="PIRSR038186-1"/>
    </source>
</evidence>
<dbReference type="Proteomes" id="UP000639772">
    <property type="component" value="Unassembled WGS sequence"/>
</dbReference>
<feature type="binding site" evidence="12">
    <location>
        <position position="129"/>
    </location>
    <ligand>
        <name>ATP</name>
        <dbReference type="ChEBI" id="CHEBI:30616"/>
    </ligand>
</feature>
<comment type="similarity">
    <text evidence="3 11">Belongs to the ITPK1 family.</text>
</comment>
<dbReference type="GO" id="GO:0005524">
    <property type="term" value="F:ATP binding"/>
    <property type="evidence" value="ECO:0007669"/>
    <property type="project" value="UniProtKB-UniRule"/>
</dbReference>
<dbReference type="GO" id="GO:0000287">
    <property type="term" value="F:magnesium ion binding"/>
    <property type="evidence" value="ECO:0007669"/>
    <property type="project" value="InterPro"/>
</dbReference>
<keyword evidence="7 11" id="KW-0547">Nucleotide-binding</keyword>
<evidence type="ECO:0000256" key="1">
    <source>
        <dbReference type="ARBA" id="ARBA00000399"/>
    </source>
</evidence>
<dbReference type="GO" id="GO:0005737">
    <property type="term" value="C:cytoplasm"/>
    <property type="evidence" value="ECO:0007669"/>
    <property type="project" value="TreeGrafter"/>
</dbReference>
<sequence length="369" mass="41287">MEDSTIYQSPIVSGDLRALQHRETSVADPTLSPSLPSHSQRRYRIGFALPPKKQRSFLRPSLVSLSGNRGLDVLLIDPALPITAQGHFDCILHKLYGEPWTSNLLSFSSHYPSVPIIDLPDAVSRLQNRISMLSFASDLRLSSSFATVGVPRQIFVHEPTSYPAADLPFPLIAKPIAAADSAEAHDLTIVFRPHALLRLKPPFILQEFVNHGGVVFKLYVAGDHVRLVKRKSLPDVVSDDNSEKFADGWLQFSRLSNVTSVNSSDEAARLQSAEMPPMSFVMEIAREMKKSIGLNLFNIDLIKDERFSNHYLMIDINYFPGYEKLESYETMFTDFLLNIVSEDPVENHAGVCPGDEEKVQLSYLDMRSG</sequence>
<dbReference type="InterPro" id="IPR041429">
    <property type="entry name" value="ITPK1_N"/>
</dbReference>
<dbReference type="InterPro" id="IPR008656">
    <property type="entry name" value="Inositol_tetrakis-P_1-kinase"/>
</dbReference>
<feature type="binding site" evidence="12">
    <location>
        <position position="185"/>
    </location>
    <ligand>
        <name>1D-myo-inositol 1,3,4-trisphosphate</name>
        <dbReference type="ChEBI" id="CHEBI:58414"/>
    </ligand>
</feature>
<dbReference type="PIRSF" id="PIRSF038186">
    <property type="entry name" value="ITPK"/>
    <property type="match status" value="1"/>
</dbReference>
<comment type="catalytic activity">
    <reaction evidence="1">
        <text>1D-myo-inositol 1,3,4-trisphosphate + ATP = 1D-myo-inositol 1,3,4,6-tetrakisphosphate + ADP + H(+)</text>
        <dbReference type="Rhea" id="RHEA:20940"/>
        <dbReference type="ChEBI" id="CHEBI:15378"/>
        <dbReference type="ChEBI" id="CHEBI:30616"/>
        <dbReference type="ChEBI" id="CHEBI:57660"/>
        <dbReference type="ChEBI" id="CHEBI:58414"/>
        <dbReference type="ChEBI" id="CHEBI:456216"/>
        <dbReference type="EC" id="2.7.1.159"/>
    </reaction>
</comment>
<comment type="catalytic activity">
    <reaction evidence="2">
        <text>1D-myo-inositol 1,3,4-trisphosphate + ATP = 1D-myo-inositol 1,3,4,5-tetrakisphosphate + ADP + H(+)</text>
        <dbReference type="Rhea" id="RHEA:13253"/>
        <dbReference type="ChEBI" id="CHEBI:15378"/>
        <dbReference type="ChEBI" id="CHEBI:30616"/>
        <dbReference type="ChEBI" id="CHEBI:57895"/>
        <dbReference type="ChEBI" id="CHEBI:58414"/>
        <dbReference type="ChEBI" id="CHEBI:456216"/>
        <dbReference type="EC" id="2.7.1.159"/>
    </reaction>
</comment>
<proteinExistence type="inferred from homology"/>
<gene>
    <name evidence="15" type="ORF">HPP92_008857</name>
</gene>
<feature type="binding site" evidence="12">
    <location>
        <position position="53"/>
    </location>
    <ligand>
        <name>1D-myo-inositol 1,3,4-trisphosphate</name>
        <dbReference type="ChEBI" id="CHEBI:58414"/>
    </ligand>
</feature>
<keyword evidence="9 11" id="KW-0067">ATP-binding</keyword>
<keyword evidence="5 11" id="KW-0808">Transferase</keyword>
<evidence type="ECO:0000256" key="2">
    <source>
        <dbReference type="ARBA" id="ARBA00000680"/>
    </source>
</evidence>
<dbReference type="EC" id="2.7.1.134" evidence="11"/>
<evidence type="ECO:0000256" key="9">
    <source>
        <dbReference type="ARBA" id="ARBA00022840"/>
    </source>
</evidence>
<dbReference type="Pfam" id="PF05770">
    <property type="entry name" value="Ins134_P3_kin"/>
    <property type="match status" value="1"/>
</dbReference>
<evidence type="ECO:0000256" key="13">
    <source>
        <dbReference type="PIRSR" id="PIRSR038186-2"/>
    </source>
</evidence>
<dbReference type="GO" id="GO:0052725">
    <property type="term" value="F:inositol-1,3,4-trisphosphate 6-kinase activity"/>
    <property type="evidence" value="ECO:0007669"/>
    <property type="project" value="InterPro"/>
</dbReference>
<organism evidence="15 16">
    <name type="scientific">Vanilla planifolia</name>
    <name type="common">Vanilla</name>
    <dbReference type="NCBI Taxonomy" id="51239"/>
    <lineage>
        <taxon>Eukaryota</taxon>
        <taxon>Viridiplantae</taxon>
        <taxon>Streptophyta</taxon>
        <taxon>Embryophyta</taxon>
        <taxon>Tracheophyta</taxon>
        <taxon>Spermatophyta</taxon>
        <taxon>Magnoliopsida</taxon>
        <taxon>Liliopsida</taxon>
        <taxon>Asparagales</taxon>
        <taxon>Orchidaceae</taxon>
        <taxon>Vanilloideae</taxon>
        <taxon>Vanilleae</taxon>
        <taxon>Vanilla</taxon>
    </lineage>
</organism>
<dbReference type="PANTHER" id="PTHR14217:SF24">
    <property type="entry name" value="INOSITOL-TETRAKISPHOSPHATE 1-KINASE 1"/>
    <property type="match status" value="1"/>
</dbReference>
<comment type="function">
    <text evidence="11">Kinase that can phosphorylate various inositol polyphosphate such as Ins(3,4,5,6)P4 or Ins(1,3,4)P3.</text>
</comment>
<protein>
    <recommendedName>
        <fullName evidence="11">Inositol-tetrakisphosphate 1-kinase</fullName>
        <ecNumber evidence="11">2.7.1.134</ecNumber>
    </recommendedName>
</protein>
<evidence type="ECO:0000313" key="16">
    <source>
        <dbReference type="Proteomes" id="UP000639772"/>
    </source>
</evidence>
<feature type="binding site" evidence="13">
    <location>
        <position position="300"/>
    </location>
    <ligand>
        <name>Mg(2+)</name>
        <dbReference type="ChEBI" id="CHEBI:18420"/>
        <label>1</label>
    </ligand>
</feature>
<reference evidence="15 16" key="1">
    <citation type="journal article" date="2020" name="Nat. Food">
        <title>A phased Vanilla planifolia genome enables genetic improvement of flavour and production.</title>
        <authorList>
            <person name="Hasing T."/>
            <person name="Tang H."/>
            <person name="Brym M."/>
            <person name="Khazi F."/>
            <person name="Huang T."/>
            <person name="Chambers A.H."/>
        </authorList>
    </citation>
    <scope>NUCLEOTIDE SEQUENCE [LARGE SCALE GENOMIC DNA]</scope>
    <source>
        <tissue evidence="15">Leaf</tissue>
    </source>
</reference>
<evidence type="ECO:0000313" key="15">
    <source>
        <dbReference type="EMBL" id="KAG0486762.1"/>
    </source>
</evidence>
<evidence type="ECO:0000256" key="11">
    <source>
        <dbReference type="PIRNR" id="PIRNR038186"/>
    </source>
</evidence>
<dbReference type="InterPro" id="IPR040464">
    <property type="entry name" value="InsP(3)kin_ATP-grasp"/>
</dbReference>
<dbReference type="GO" id="GO:0052726">
    <property type="term" value="F:inositol-1,3,4-trisphosphate 5-kinase activity"/>
    <property type="evidence" value="ECO:0007669"/>
    <property type="project" value="InterPro"/>
</dbReference>
<comment type="subunit">
    <text evidence="4 11">Monomer.</text>
</comment>
<dbReference type="PROSITE" id="PS50975">
    <property type="entry name" value="ATP_GRASP"/>
    <property type="match status" value="1"/>
</dbReference>
<feature type="binding site" evidence="13">
    <location>
        <position position="317"/>
    </location>
    <ligand>
        <name>Mg(2+)</name>
        <dbReference type="ChEBI" id="CHEBI:18420"/>
        <label>2</label>
    </ligand>
</feature>
<feature type="binding site" evidence="12">
    <location>
        <position position="321"/>
    </location>
    <ligand>
        <name>1D-myo-inositol 1,3,4-trisphosphate</name>
        <dbReference type="ChEBI" id="CHEBI:58414"/>
    </ligand>
</feature>
<feature type="binding site" evidence="12">
    <location>
        <position position="217"/>
    </location>
    <ligand>
        <name>1D-myo-inositol 1,3,4-trisphosphate</name>
        <dbReference type="ChEBI" id="CHEBI:58414"/>
    </ligand>
</feature>
<keyword evidence="6 11" id="KW-0479">Metal-binding</keyword>
<dbReference type="InterPro" id="IPR011761">
    <property type="entry name" value="ATP-grasp"/>
</dbReference>
<comment type="caution">
    <text evidence="15">The sequence shown here is derived from an EMBL/GenBank/DDBJ whole genome shotgun (WGS) entry which is preliminary data.</text>
</comment>
<dbReference type="Gene3D" id="3.30.470.20">
    <property type="entry name" value="ATP-grasp fold, B domain"/>
    <property type="match status" value="1"/>
</dbReference>
<feature type="binding site" evidence="12">
    <location>
        <begin position="206"/>
        <end position="217"/>
    </location>
    <ligand>
        <name>ATP</name>
        <dbReference type="ChEBI" id="CHEBI:30616"/>
    </ligand>
</feature>
<keyword evidence="10 11" id="KW-0460">Magnesium</keyword>
<name>A0A835RIT0_VANPL</name>
<feature type="binding site" evidence="12">
    <location>
        <position position="174"/>
    </location>
    <ligand>
        <name>ATP</name>
        <dbReference type="ChEBI" id="CHEBI:30616"/>
    </ligand>
</feature>
<feature type="binding site" evidence="12">
    <location>
        <position position="232"/>
    </location>
    <ligand>
        <name>ATP</name>
        <dbReference type="ChEBI" id="CHEBI:30616"/>
    </ligand>
</feature>
<evidence type="ECO:0000256" key="5">
    <source>
        <dbReference type="ARBA" id="ARBA00022679"/>
    </source>
</evidence>
<dbReference type="SUPFAM" id="SSF56059">
    <property type="entry name" value="Glutathione synthetase ATP-binding domain-like"/>
    <property type="match status" value="1"/>
</dbReference>
<comment type="catalytic activity">
    <reaction evidence="11">
        <text>1D-myo-inositol 3,4,5,6-tetrakisphosphate + ATP = 1D-myo-inositol 1,3,4,5,6-pentakisphosphate + ADP + H(+)</text>
        <dbReference type="Rhea" id="RHEA:12452"/>
        <dbReference type="ChEBI" id="CHEBI:15378"/>
        <dbReference type="ChEBI" id="CHEBI:30616"/>
        <dbReference type="ChEBI" id="CHEBI:57539"/>
        <dbReference type="ChEBI" id="CHEBI:57733"/>
        <dbReference type="ChEBI" id="CHEBI:456216"/>
        <dbReference type="EC" id="2.7.1.134"/>
    </reaction>
</comment>
<dbReference type="AlphaFoldDB" id="A0A835RIT0"/>
<feature type="domain" description="ATP-grasp" evidence="14">
    <location>
        <begin position="140"/>
        <end position="346"/>
    </location>
</feature>
<accession>A0A835RIT0</accession>
<feature type="binding site" evidence="12">
    <location>
        <position position="317"/>
    </location>
    <ligand>
        <name>1D-myo-inositol 1,3,4-trisphosphate</name>
        <dbReference type="ChEBI" id="CHEBI:58414"/>
    </ligand>
</feature>
<feature type="binding site" evidence="13">
    <location>
        <position position="315"/>
    </location>
    <ligand>
        <name>Mg(2+)</name>
        <dbReference type="ChEBI" id="CHEBI:18420"/>
        <label>2</label>
    </ligand>
</feature>
<dbReference type="EMBL" id="JADCNM010000004">
    <property type="protein sequence ID" value="KAG0486762.1"/>
    <property type="molecule type" value="Genomic_DNA"/>
</dbReference>
<dbReference type="GO" id="GO:0047325">
    <property type="term" value="F:inositol-3,4,5,6-tetrakisphosphate 1-kinase activity"/>
    <property type="evidence" value="ECO:0007669"/>
    <property type="project" value="UniProtKB-EC"/>
</dbReference>
<keyword evidence="8 11" id="KW-0418">Kinase</keyword>
<dbReference type="OrthoDB" id="25308at2759"/>
<evidence type="ECO:0000256" key="3">
    <source>
        <dbReference type="ARBA" id="ARBA00009601"/>
    </source>
</evidence>
<feature type="binding site" evidence="12">
    <location>
        <position position="94"/>
    </location>
    <ligand>
        <name>ATP</name>
        <dbReference type="ChEBI" id="CHEBI:30616"/>
    </ligand>
</feature>